<evidence type="ECO:0000313" key="3">
    <source>
        <dbReference type="Proteomes" id="UP000234914"/>
    </source>
</evidence>
<feature type="signal peptide" evidence="1">
    <location>
        <begin position="1"/>
        <end position="31"/>
    </location>
</feature>
<organism evidence="2 3">
    <name type="scientific">Faucicola osloensis</name>
    <name type="common">Moraxella osloensis</name>
    <dbReference type="NCBI Taxonomy" id="34062"/>
    <lineage>
        <taxon>Bacteria</taxon>
        <taxon>Pseudomonadati</taxon>
        <taxon>Pseudomonadota</taxon>
        <taxon>Gammaproteobacteria</taxon>
        <taxon>Moraxellales</taxon>
        <taxon>Moraxellaceae</taxon>
        <taxon>Faucicola</taxon>
    </lineage>
</organism>
<name>A0A2I1RFG8_FAUOS</name>
<gene>
    <name evidence="2" type="ORF">CYJ96_11580</name>
</gene>
<comment type="caution">
    <text evidence="2">The sequence shown here is derived from an EMBL/GenBank/DDBJ whole genome shotgun (WGS) entry which is preliminary data.</text>
</comment>
<accession>A0A2I1RFG8</accession>
<dbReference type="EMBL" id="PKJS01000020">
    <property type="protein sequence ID" value="PKZ67836.1"/>
    <property type="molecule type" value="Genomic_DNA"/>
</dbReference>
<sequence length="1547" mass="166822">MNQSYQGKITTSIKYVVIAMSMMVAVSTSQADVSQKKIGDLEIYKAATDGQINLMMMLDTSGSMGISSLVLPKNNPYGSPGDVDTGLCDRVNVYEYNNNRSSTYPFAEWAYNARDTRDGETKGKTSFKKSVTINGTTIPYYLRGCGTASIDTAGKLVEPVNSTGQQLGAFDRLSRLKDALITLLAGTDIKDSIVMGLGQFSSKTEINISGATNKIVDGHSGRILVKAAALDQNQRIKLIQAIAGIQSLDTTTNQDGSANDALKFSSNNYPNVTKASSGTPAAHAYAEAGAYMMGTTTGKDPNPSSSVSIVYDGSMTMQNPTTKEQVYFTCVSLGSGETSIFKGNAKVKQCVNNWPGYDSNNKMLETGTINSGVYMPNGSGGWTRITTLNDFKAKSGITTMDSGWETFTKLPVGWRYGGWMKVANEPMDIEPIVGTVWTGYAGGTIGIVSYRTSPFSIKNTTTSTNGIGEPIENMYGGIAYSTADTNNGTNYYRGATPVTSTTAQCDSNGIYFLTDGAPNSTKDDMAKTILNKSLNDDTRYTITTKPTGLISPTLQSGLFSGETGGWEWIGEYAKRLRNASQNPSGISIKTAVAGFGSSFAGLDYNSDTRLYNCDTATANNDAKNACKWGQQGAGYGEGGFFYAQSSEDIAKSVLSFIQNLNNTLPATPSGTIIVPDDPYRADSQLAVAYYPILQAEVGKNQATWAGNLKKYNLNEGTLYGKNNSALFLDIAGNLNPATEDLWSAIADINGKNNNVTSGGFYSNLLTPNTAVNNVRTLYIEDNTSSSDTSPRLRKLGVDDSGKVTLDGSIISASNTFVDTTTYSRDNVNLLLQFLGFTLTDAQKTQALADLVLTAPTSPVKVLGATIHSTPSMVSYSATLDTDGKVTATRDDYVLFGSSDGSLHMVNADDYTTTGNGGREQLAFIPKQMLISQPQALINGTSTEVGKPYFGVDAPWLVSANYFYDLDNSKVTVTPCAENKTIDPNNTRDCRNTYVRAYGGLRMGGEGLYGLDLTDKDNPKMLFRIDSATTGFDRMGQIWAKPTKAKIATGIDSTTKKVNAYKDVLVFGGGYDTCYEDENYQVGTTTSTLSNQKSQACNRTTATESLGNAVYMVDAKTGALIWSATKTANSEGTSNTTNDNLNNSIVGGITALDRNNDGYMDQLYFADLGGQVFRADFTNAGATQYNTDGSIKMDKDKKPILTTSFANTRVVRLLQPAFTGADIKYNHRFYERPVVSFYRGDSTFNNSRLFAVVNVISGDRSSPLSKLRADNKYADRLYGIMDTDVTLADSIFYASDFDSRTDSSGNKIQKVKDLASSDLYAFDTTSTSALALADKKNMVYKEAISSTPATGVKTKKGWYYSLTRFDGFDKVKYSKGVGKSEVIDSFLYTTVYNPDMTYGATQACAAKVTGGSERQLYCLPFGVCVKEVGASDEYAASKNGTGGFVRAGRGIQELTLGPRSSTLSNQRLLIGTQAIRDRIYNRVNFGDDDGKLLAGDTDSNNIGLDRISQPLSGLSKTTGDGSAPENIYNDRYTLKPNTWFEVNKQPRQ</sequence>
<evidence type="ECO:0000313" key="2">
    <source>
        <dbReference type="EMBL" id="PKZ67836.1"/>
    </source>
</evidence>
<protein>
    <submittedName>
        <fullName evidence="2">Pilus assembly protein PilC</fullName>
    </submittedName>
</protein>
<dbReference type="RefSeq" id="WP_101965139.1">
    <property type="nucleotide sequence ID" value="NZ_PKJS01000020.1"/>
</dbReference>
<keyword evidence="1" id="KW-0732">Signal</keyword>
<evidence type="ECO:0000256" key="1">
    <source>
        <dbReference type="SAM" id="SignalP"/>
    </source>
</evidence>
<proteinExistence type="predicted"/>
<dbReference type="Proteomes" id="UP000234914">
    <property type="component" value="Unassembled WGS sequence"/>
</dbReference>
<reference evidence="2 3" key="1">
    <citation type="submission" date="2017-12" db="EMBL/GenBank/DDBJ databases">
        <title>Phylogenetic diversity of female urinary microbiome.</title>
        <authorList>
            <person name="Thomas-White K."/>
            <person name="Wolfe A.J."/>
        </authorList>
    </citation>
    <scope>NUCLEOTIDE SEQUENCE [LARGE SCALE GENOMIC DNA]</scope>
    <source>
        <strain evidence="2 3">UMB0416</strain>
    </source>
</reference>
<feature type="chain" id="PRO_5014189267" evidence="1">
    <location>
        <begin position="32"/>
        <end position="1547"/>
    </location>
</feature>